<dbReference type="Ensembl" id="ENSCLMT00005002771.1">
    <property type="protein sequence ID" value="ENSCLMP00005002619.1"/>
    <property type="gene ID" value="ENSCLMG00005001350.1"/>
</dbReference>
<evidence type="ECO:0000313" key="2">
    <source>
        <dbReference type="Ensembl" id="ENSCLMP00005002619.1"/>
    </source>
</evidence>
<dbReference type="GO" id="GO:0030017">
    <property type="term" value="C:sarcomere"/>
    <property type="evidence" value="ECO:0007669"/>
    <property type="project" value="TreeGrafter"/>
</dbReference>
<dbReference type="Pfam" id="PF14705">
    <property type="entry name" value="Costars"/>
    <property type="match status" value="1"/>
</dbReference>
<dbReference type="Proteomes" id="UP000694565">
    <property type="component" value="Unplaced"/>
</dbReference>
<reference evidence="2" key="2">
    <citation type="submission" date="2025-09" db="UniProtKB">
        <authorList>
            <consortium name="Ensembl"/>
        </authorList>
    </citation>
    <scope>IDENTIFICATION</scope>
</reference>
<feature type="domain" description="Costars" evidence="1">
    <location>
        <begin position="64"/>
        <end position="124"/>
    </location>
</feature>
<dbReference type="GO" id="GO:0003779">
    <property type="term" value="F:actin binding"/>
    <property type="evidence" value="ECO:0007669"/>
    <property type="project" value="InterPro"/>
</dbReference>
<proteinExistence type="predicted"/>
<keyword evidence="3" id="KW-1185">Reference proteome</keyword>
<organism evidence="2 3">
    <name type="scientific">Cyclopterus lumpus</name>
    <name type="common">Lumpsucker</name>
    <dbReference type="NCBI Taxonomy" id="8103"/>
    <lineage>
        <taxon>Eukaryota</taxon>
        <taxon>Metazoa</taxon>
        <taxon>Chordata</taxon>
        <taxon>Craniata</taxon>
        <taxon>Vertebrata</taxon>
        <taxon>Euteleostomi</taxon>
        <taxon>Actinopterygii</taxon>
        <taxon>Neopterygii</taxon>
        <taxon>Teleostei</taxon>
        <taxon>Neoteleostei</taxon>
        <taxon>Acanthomorphata</taxon>
        <taxon>Eupercaria</taxon>
        <taxon>Perciformes</taxon>
        <taxon>Cottioidei</taxon>
        <taxon>Cottales</taxon>
        <taxon>Cyclopteridae</taxon>
        <taxon>Cyclopterus</taxon>
    </lineage>
</organism>
<dbReference type="PANTHER" id="PTHR22739">
    <property type="entry name" value="STRIATED MUSCLE ACTIVATOR OF RHO-DEPENDENT SIGNALING-RELATED"/>
    <property type="match status" value="1"/>
</dbReference>
<dbReference type="SMART" id="SM01283">
    <property type="entry name" value="Costars"/>
    <property type="match status" value="1"/>
</dbReference>
<dbReference type="GeneTree" id="ENSGT00390000015984"/>
<reference evidence="2" key="1">
    <citation type="submission" date="2025-08" db="UniProtKB">
        <authorList>
            <consortium name="Ensembl"/>
        </authorList>
    </citation>
    <scope>IDENTIFICATION</scope>
</reference>
<protein>
    <recommendedName>
        <fullName evidence="1">Costars domain-containing protein</fullName>
    </recommendedName>
</protein>
<dbReference type="AlphaFoldDB" id="A0A8C2WCY3"/>
<dbReference type="InterPro" id="IPR027817">
    <property type="entry name" value="Costars_dom"/>
</dbReference>
<dbReference type="GO" id="GO:0035025">
    <property type="term" value="P:positive regulation of Rho protein signal transduction"/>
    <property type="evidence" value="ECO:0007669"/>
    <property type="project" value="InterPro"/>
</dbReference>
<sequence>KAAEGENKRFEKRGDGYGYNQANLTAVKEDRLAGLNVAVYFKSRWQSWASEHTVNQKLNPFEGYGLPKEGTKNAEQDGGTRVTYVRIFDKVVGILMRTRKHTKVTFEGEMLWQSQDDGVIITLLV</sequence>
<evidence type="ECO:0000259" key="1">
    <source>
        <dbReference type="SMART" id="SM01283"/>
    </source>
</evidence>
<dbReference type="InterPro" id="IPR038095">
    <property type="entry name" value="Costars_sf"/>
</dbReference>
<dbReference type="Gene3D" id="1.10.10.1540">
    <property type="entry name" value="Costar domain"/>
    <property type="match status" value="1"/>
</dbReference>
<evidence type="ECO:0000313" key="3">
    <source>
        <dbReference type="Proteomes" id="UP000694565"/>
    </source>
</evidence>
<dbReference type="GO" id="GO:0045944">
    <property type="term" value="P:positive regulation of transcription by RNA polymerase II"/>
    <property type="evidence" value="ECO:0007669"/>
    <property type="project" value="TreeGrafter"/>
</dbReference>
<dbReference type="PANTHER" id="PTHR22739:SF20">
    <property type="entry name" value="ACTIN-BINDING RHO-ACTIVATING PROTEIN"/>
    <property type="match status" value="1"/>
</dbReference>
<name>A0A8C2WCY3_CYCLU</name>
<dbReference type="InterPro" id="IPR026111">
    <property type="entry name" value="Abra"/>
</dbReference>
<accession>A0A8C2WCY3</accession>